<comment type="subunit">
    <text evidence="3">Homotetramer.</text>
</comment>
<keyword evidence="10" id="KW-0547">Nucleotide-binding</keyword>
<evidence type="ECO:0000256" key="9">
    <source>
        <dbReference type="PIRSR" id="PIRSR000149-1"/>
    </source>
</evidence>
<feature type="binding site" evidence="10">
    <location>
        <begin position="11"/>
        <end position="12"/>
    </location>
    <ligand>
        <name>NAD(+)</name>
        <dbReference type="ChEBI" id="CHEBI:57540"/>
    </ligand>
</feature>
<dbReference type="InterPro" id="IPR020831">
    <property type="entry name" value="GlycerAld/Erythrose_P_DH"/>
</dbReference>
<dbReference type="PIRSF" id="PIRSF000149">
    <property type="entry name" value="GAP_DH"/>
    <property type="match status" value="1"/>
</dbReference>
<dbReference type="OrthoDB" id="1152826at2759"/>
<comment type="similarity">
    <text evidence="2 12">Belongs to the glyceraldehyde-3-phosphate dehydrogenase family.</text>
</comment>
<proteinExistence type="inferred from homology"/>
<comment type="catalytic activity">
    <reaction evidence="7">
        <text>D-glyceraldehyde 3-phosphate + phosphate + NAD(+) = (2R)-3-phospho-glyceroyl phosphate + NADH + H(+)</text>
        <dbReference type="Rhea" id="RHEA:10300"/>
        <dbReference type="ChEBI" id="CHEBI:15378"/>
        <dbReference type="ChEBI" id="CHEBI:43474"/>
        <dbReference type="ChEBI" id="CHEBI:57540"/>
        <dbReference type="ChEBI" id="CHEBI:57604"/>
        <dbReference type="ChEBI" id="CHEBI:57945"/>
        <dbReference type="ChEBI" id="CHEBI:59776"/>
        <dbReference type="EC" id="1.2.1.12"/>
    </reaction>
</comment>
<dbReference type="AlphaFoldDB" id="A0A9N9TXB0"/>
<dbReference type="SUPFAM" id="SSF55347">
    <property type="entry name" value="Glyceraldehyde-3-phosphate dehydrogenase-like, C-terminal domain"/>
    <property type="match status" value="1"/>
</dbReference>
<dbReference type="Gene3D" id="3.40.50.720">
    <property type="entry name" value="NAD(P)-binding Rossmann-like Domain"/>
    <property type="match status" value="1"/>
</dbReference>
<dbReference type="InterPro" id="IPR036291">
    <property type="entry name" value="NAD(P)-bd_dom_sf"/>
</dbReference>
<evidence type="ECO:0000256" key="11">
    <source>
        <dbReference type="PIRSR" id="PIRSR000149-4"/>
    </source>
</evidence>
<dbReference type="PANTHER" id="PTHR10836">
    <property type="entry name" value="GLYCERALDEHYDE 3-PHOSPHATE DEHYDROGENASE"/>
    <property type="match status" value="1"/>
</dbReference>
<dbReference type="GO" id="GO:0004365">
    <property type="term" value="F:glyceraldehyde-3-phosphate dehydrogenase (NAD+) (phosphorylating) activity"/>
    <property type="evidence" value="ECO:0007669"/>
    <property type="project" value="UniProtKB-EC"/>
</dbReference>
<feature type="domain" description="Glyceraldehyde 3-phosphate dehydrogenase NAD(P) binding" evidence="13">
    <location>
        <begin position="2"/>
        <end position="150"/>
    </location>
</feature>
<evidence type="ECO:0000256" key="6">
    <source>
        <dbReference type="ARBA" id="ARBA00039137"/>
    </source>
</evidence>
<dbReference type="Pfam" id="PF00044">
    <property type="entry name" value="Gp_dh_N"/>
    <property type="match status" value="1"/>
</dbReference>
<dbReference type="Pfam" id="PF02800">
    <property type="entry name" value="Gp_dh_C"/>
    <property type="match status" value="1"/>
</dbReference>
<feature type="binding site" evidence="10">
    <location>
        <position position="313"/>
    </location>
    <ligand>
        <name>NAD(+)</name>
        <dbReference type="ChEBI" id="CHEBI:57540"/>
    </ligand>
</feature>
<gene>
    <name evidence="14" type="ORF">PHYEVI_LOCUS8730</name>
</gene>
<evidence type="ECO:0000256" key="12">
    <source>
        <dbReference type="RuleBase" id="RU000397"/>
    </source>
</evidence>
<dbReference type="GO" id="GO:0047100">
    <property type="term" value="F:glyceraldehyde-3-phosphate dehydrogenase (NADP+) (phosphorylating) activity"/>
    <property type="evidence" value="ECO:0007669"/>
    <property type="project" value="UniProtKB-EC"/>
</dbReference>
<reference evidence="14" key="1">
    <citation type="submission" date="2022-01" db="EMBL/GenBank/DDBJ databases">
        <authorList>
            <person name="King R."/>
        </authorList>
    </citation>
    <scope>NUCLEOTIDE SEQUENCE</scope>
</reference>
<dbReference type="CDD" id="cd05214">
    <property type="entry name" value="GAPDH_I_N"/>
    <property type="match status" value="1"/>
</dbReference>
<sequence length="350" mass="38762">MVFLGINGFGRIGRMILKLAIERDMEVRAINEPNTCDTAFLAYIFKHDSTHGRFFGKAVPEGDCLNINGMKIRVYRERDPSKVPWLNTSVDYVVDSSGKFTCRNEANKLLCGGAKKAVVCGLSDDIPMYLCGINLKKYKSSEKIVSLGACCTNCLAPIAKVLNDKFGIASALVTSLHSVTHGQQVLDAVGKQYRLSRGAFQNIIPTAPKAFDAVTKVIPALKKKILGIQYRVPTPNVSVMSISVQLKKCTSYKQVKCVIREAAENDFKGVLGYTEEQAVSTDFLGSTCSSVFDASAGQMLNPKTYHLVSWYDNEVGYSSRVLDTVKHMEEQDIIAREMAMLKQRRKKQKC</sequence>
<dbReference type="EC" id="1.2.1.13" evidence="6"/>
<evidence type="ECO:0000256" key="5">
    <source>
        <dbReference type="ARBA" id="ARBA00023027"/>
    </source>
</evidence>
<dbReference type="Gene3D" id="3.30.360.10">
    <property type="entry name" value="Dihydrodipicolinate Reductase, domain 2"/>
    <property type="match status" value="1"/>
</dbReference>
<evidence type="ECO:0000256" key="1">
    <source>
        <dbReference type="ARBA" id="ARBA00005215"/>
    </source>
</evidence>
<organism evidence="14 15">
    <name type="scientific">Phyllotreta striolata</name>
    <name type="common">Striped flea beetle</name>
    <name type="synonym">Crioceris striolata</name>
    <dbReference type="NCBI Taxonomy" id="444603"/>
    <lineage>
        <taxon>Eukaryota</taxon>
        <taxon>Metazoa</taxon>
        <taxon>Ecdysozoa</taxon>
        <taxon>Arthropoda</taxon>
        <taxon>Hexapoda</taxon>
        <taxon>Insecta</taxon>
        <taxon>Pterygota</taxon>
        <taxon>Neoptera</taxon>
        <taxon>Endopterygota</taxon>
        <taxon>Coleoptera</taxon>
        <taxon>Polyphaga</taxon>
        <taxon>Cucujiformia</taxon>
        <taxon>Chrysomeloidea</taxon>
        <taxon>Chrysomelidae</taxon>
        <taxon>Galerucinae</taxon>
        <taxon>Alticini</taxon>
        <taxon>Phyllotreta</taxon>
    </lineage>
</organism>
<dbReference type="SUPFAM" id="SSF51735">
    <property type="entry name" value="NAD(P)-binding Rossmann-fold domains"/>
    <property type="match status" value="1"/>
</dbReference>
<evidence type="ECO:0000256" key="3">
    <source>
        <dbReference type="ARBA" id="ARBA00011881"/>
    </source>
</evidence>
<evidence type="ECO:0000256" key="10">
    <source>
        <dbReference type="PIRSR" id="PIRSR000149-3"/>
    </source>
</evidence>
<accession>A0A9N9TXB0</accession>
<dbReference type="InterPro" id="IPR020829">
    <property type="entry name" value="GlycerAld_3-P_DH_cat"/>
</dbReference>
<dbReference type="CDD" id="cd18126">
    <property type="entry name" value="GAPDH_I_C"/>
    <property type="match status" value="1"/>
</dbReference>
<comment type="pathway">
    <text evidence="1">Carbohydrate biosynthesis; Calvin cycle.</text>
</comment>
<evidence type="ECO:0000256" key="8">
    <source>
        <dbReference type="ARBA" id="ARBA00052787"/>
    </source>
</evidence>
<evidence type="ECO:0000259" key="13">
    <source>
        <dbReference type="SMART" id="SM00846"/>
    </source>
</evidence>
<evidence type="ECO:0000313" key="14">
    <source>
        <dbReference type="EMBL" id="CAG9862415.1"/>
    </source>
</evidence>
<dbReference type="GO" id="GO:0051287">
    <property type="term" value="F:NAD binding"/>
    <property type="evidence" value="ECO:0007669"/>
    <property type="project" value="InterPro"/>
</dbReference>
<dbReference type="InterPro" id="IPR020828">
    <property type="entry name" value="GlycerAld_3-P_DH_NAD(P)-bd"/>
</dbReference>
<dbReference type="SMART" id="SM00846">
    <property type="entry name" value="Gp_dh_N"/>
    <property type="match status" value="1"/>
</dbReference>
<protein>
    <recommendedName>
        <fullName evidence="6">glyceraldehyde-3-phosphate dehydrogenase (NADP(+)) (phosphorylating)</fullName>
        <ecNumber evidence="6">1.2.1.13</ecNumber>
    </recommendedName>
</protein>
<dbReference type="Proteomes" id="UP001153712">
    <property type="component" value="Chromosome 5"/>
</dbReference>
<dbReference type="PANTHER" id="PTHR10836:SF76">
    <property type="entry name" value="GLYCERALDEHYDE-3-PHOSPHATE DEHYDROGENASE-RELATED"/>
    <property type="match status" value="1"/>
</dbReference>
<feature type="site" description="Activates thiol group during catalysis" evidence="11">
    <location>
        <position position="177"/>
    </location>
</feature>
<dbReference type="PRINTS" id="PR00078">
    <property type="entry name" value="G3PDHDRGNASE"/>
</dbReference>
<feature type="active site" description="Nucleophile" evidence="9">
    <location>
        <position position="150"/>
    </location>
</feature>
<dbReference type="FunFam" id="3.30.360.10:FF:000002">
    <property type="entry name" value="Glyceraldehyde-3-phosphate dehydrogenase"/>
    <property type="match status" value="1"/>
</dbReference>
<evidence type="ECO:0000256" key="7">
    <source>
        <dbReference type="ARBA" id="ARBA00047698"/>
    </source>
</evidence>
<dbReference type="EMBL" id="OU900098">
    <property type="protein sequence ID" value="CAG9862415.1"/>
    <property type="molecule type" value="Genomic_DNA"/>
</dbReference>
<evidence type="ECO:0000313" key="15">
    <source>
        <dbReference type="Proteomes" id="UP001153712"/>
    </source>
</evidence>
<evidence type="ECO:0000256" key="4">
    <source>
        <dbReference type="ARBA" id="ARBA00023002"/>
    </source>
</evidence>
<keyword evidence="4" id="KW-0560">Oxidoreductase</keyword>
<dbReference type="FunFam" id="3.40.50.720:FF:000001">
    <property type="entry name" value="Glyceraldehyde-3-phosphate dehydrogenase"/>
    <property type="match status" value="1"/>
</dbReference>
<evidence type="ECO:0000256" key="2">
    <source>
        <dbReference type="ARBA" id="ARBA00007406"/>
    </source>
</evidence>
<feature type="binding site" evidence="10">
    <location>
        <position position="78"/>
    </location>
    <ligand>
        <name>NAD(+)</name>
        <dbReference type="ChEBI" id="CHEBI:57540"/>
    </ligand>
</feature>
<comment type="catalytic activity">
    <reaction evidence="8">
        <text>D-glyceraldehyde 3-phosphate + phosphate + NADP(+) = (2R)-3-phospho-glyceroyl phosphate + NADPH + H(+)</text>
        <dbReference type="Rhea" id="RHEA:10296"/>
        <dbReference type="ChEBI" id="CHEBI:15378"/>
        <dbReference type="ChEBI" id="CHEBI:43474"/>
        <dbReference type="ChEBI" id="CHEBI:57604"/>
        <dbReference type="ChEBI" id="CHEBI:57783"/>
        <dbReference type="ChEBI" id="CHEBI:58349"/>
        <dbReference type="ChEBI" id="CHEBI:59776"/>
        <dbReference type="EC" id="1.2.1.13"/>
    </reaction>
</comment>
<name>A0A9N9TXB0_PHYSR</name>
<keyword evidence="15" id="KW-1185">Reference proteome</keyword>
<keyword evidence="5 10" id="KW-0520">NAD</keyword>